<keyword evidence="3" id="KW-1185">Reference proteome</keyword>
<evidence type="ECO:0000259" key="1">
    <source>
        <dbReference type="PROSITE" id="PS50097"/>
    </source>
</evidence>
<dbReference type="InterPro" id="IPR011333">
    <property type="entry name" value="SKP1/BTB/POZ_sf"/>
</dbReference>
<organism evidence="2 3">
    <name type="scientific">Mycena albidolilacea</name>
    <dbReference type="NCBI Taxonomy" id="1033008"/>
    <lineage>
        <taxon>Eukaryota</taxon>
        <taxon>Fungi</taxon>
        <taxon>Dikarya</taxon>
        <taxon>Basidiomycota</taxon>
        <taxon>Agaricomycotina</taxon>
        <taxon>Agaricomycetes</taxon>
        <taxon>Agaricomycetidae</taxon>
        <taxon>Agaricales</taxon>
        <taxon>Marasmiineae</taxon>
        <taxon>Mycenaceae</taxon>
        <taxon>Mycena</taxon>
    </lineage>
</organism>
<name>A0AAD6ZQU7_9AGAR</name>
<feature type="domain" description="BTB" evidence="1">
    <location>
        <begin position="26"/>
        <end position="107"/>
    </location>
</feature>
<dbReference type="Proteomes" id="UP001218218">
    <property type="component" value="Unassembled WGS sequence"/>
</dbReference>
<dbReference type="Gene3D" id="3.30.710.10">
    <property type="entry name" value="Potassium Channel Kv1.1, Chain A"/>
    <property type="match status" value="1"/>
</dbReference>
<dbReference type="EMBL" id="JARIHO010000033">
    <property type="protein sequence ID" value="KAJ7334295.1"/>
    <property type="molecule type" value="Genomic_DNA"/>
</dbReference>
<dbReference type="PROSITE" id="PS50097">
    <property type="entry name" value="BTB"/>
    <property type="match status" value="1"/>
</dbReference>
<dbReference type="InterPro" id="IPR000210">
    <property type="entry name" value="BTB/POZ_dom"/>
</dbReference>
<dbReference type="CDD" id="cd18186">
    <property type="entry name" value="BTB_POZ_ZBTB_KLHL-like"/>
    <property type="match status" value="1"/>
</dbReference>
<evidence type="ECO:0000313" key="2">
    <source>
        <dbReference type="EMBL" id="KAJ7334295.1"/>
    </source>
</evidence>
<proteinExistence type="predicted"/>
<dbReference type="SMART" id="SM00225">
    <property type="entry name" value="BTB"/>
    <property type="match status" value="1"/>
</dbReference>
<protein>
    <recommendedName>
        <fullName evidence="1">BTB domain-containing protein</fullName>
    </recommendedName>
</protein>
<accession>A0AAD6ZQU7</accession>
<reference evidence="2" key="1">
    <citation type="submission" date="2023-03" db="EMBL/GenBank/DDBJ databases">
        <title>Massive genome expansion in bonnet fungi (Mycena s.s.) driven by repeated elements and novel gene families across ecological guilds.</title>
        <authorList>
            <consortium name="Lawrence Berkeley National Laboratory"/>
            <person name="Harder C.B."/>
            <person name="Miyauchi S."/>
            <person name="Viragh M."/>
            <person name="Kuo A."/>
            <person name="Thoen E."/>
            <person name="Andreopoulos B."/>
            <person name="Lu D."/>
            <person name="Skrede I."/>
            <person name="Drula E."/>
            <person name="Henrissat B."/>
            <person name="Morin E."/>
            <person name="Kohler A."/>
            <person name="Barry K."/>
            <person name="LaButti K."/>
            <person name="Morin E."/>
            <person name="Salamov A."/>
            <person name="Lipzen A."/>
            <person name="Mereny Z."/>
            <person name="Hegedus B."/>
            <person name="Baldrian P."/>
            <person name="Stursova M."/>
            <person name="Weitz H."/>
            <person name="Taylor A."/>
            <person name="Grigoriev I.V."/>
            <person name="Nagy L.G."/>
            <person name="Martin F."/>
            <person name="Kauserud H."/>
        </authorList>
    </citation>
    <scope>NUCLEOTIDE SEQUENCE</scope>
    <source>
        <strain evidence="2">CBHHK002</strain>
    </source>
</reference>
<evidence type="ECO:0000313" key="3">
    <source>
        <dbReference type="Proteomes" id="UP001218218"/>
    </source>
</evidence>
<gene>
    <name evidence="2" type="ORF">DFH08DRAFT_939861</name>
</gene>
<dbReference type="Pfam" id="PF00651">
    <property type="entry name" value="BTB"/>
    <property type="match status" value="1"/>
</dbReference>
<sequence>MACPSFPPPAQKITCNNENPFNDEGADIIVRSVTDNVDFRVHKTFLSVASSVFRDMLSLPQSEPQLGSGFSAEFMKDGLHIVTLDEDEETLSTLLRMCYPGWMLMDCGPLFPTIERVLAVFTAATKYAMDGVERAVRAVLVSPRFVEPDPLRVFALAVRHGLYEEARICARYTLRTPVLGKPYKPELECITAGAYHRLQEYHVRCGAAAQRVGQDVRWITNETWVWFECSPCRGNTAVVMAGERRKWVARWWADFLAEASNALRERPSGATVAINSEVVNTAVERASTCATCRSRAFREMHQFCGLFAAEADKATETVEVEFMPKLMVA</sequence>
<dbReference type="SUPFAM" id="SSF54695">
    <property type="entry name" value="POZ domain"/>
    <property type="match status" value="1"/>
</dbReference>
<dbReference type="AlphaFoldDB" id="A0AAD6ZQU7"/>
<comment type="caution">
    <text evidence="2">The sequence shown here is derived from an EMBL/GenBank/DDBJ whole genome shotgun (WGS) entry which is preliminary data.</text>
</comment>